<dbReference type="RefSeq" id="WP_122896797.1">
    <property type="nucleotide sequence ID" value="NZ_RHIB01000001.1"/>
</dbReference>
<dbReference type="CDD" id="cd06261">
    <property type="entry name" value="TM_PBP2"/>
    <property type="match status" value="1"/>
</dbReference>
<keyword evidence="2 7" id="KW-0813">Transport</keyword>
<evidence type="ECO:0000256" key="2">
    <source>
        <dbReference type="ARBA" id="ARBA00022448"/>
    </source>
</evidence>
<evidence type="ECO:0000256" key="1">
    <source>
        <dbReference type="ARBA" id="ARBA00004651"/>
    </source>
</evidence>
<name>A0A3M7TUE6_9BACI</name>
<evidence type="ECO:0000256" key="6">
    <source>
        <dbReference type="ARBA" id="ARBA00023136"/>
    </source>
</evidence>
<accession>A0A3M7TUE6</accession>
<evidence type="ECO:0000259" key="8">
    <source>
        <dbReference type="PROSITE" id="PS50928"/>
    </source>
</evidence>
<dbReference type="PROSITE" id="PS50928">
    <property type="entry name" value="ABC_TM1"/>
    <property type="match status" value="1"/>
</dbReference>
<dbReference type="PANTHER" id="PTHR30151">
    <property type="entry name" value="ALKANE SULFONATE ABC TRANSPORTER-RELATED, MEMBRANE SUBUNIT"/>
    <property type="match status" value="1"/>
</dbReference>
<feature type="domain" description="ABC transmembrane type-1" evidence="8">
    <location>
        <begin position="60"/>
        <end position="239"/>
    </location>
</feature>
<comment type="subcellular location">
    <subcellularLocation>
        <location evidence="1 7">Cell membrane</location>
        <topology evidence="1 7">Multi-pass membrane protein</topology>
    </subcellularLocation>
</comment>
<evidence type="ECO:0000256" key="4">
    <source>
        <dbReference type="ARBA" id="ARBA00022692"/>
    </source>
</evidence>
<evidence type="ECO:0000256" key="3">
    <source>
        <dbReference type="ARBA" id="ARBA00022475"/>
    </source>
</evidence>
<protein>
    <submittedName>
        <fullName evidence="9">ABC transporter permease</fullName>
    </submittedName>
</protein>
<gene>
    <name evidence="9" type="ORF">EBO34_04845</name>
</gene>
<evidence type="ECO:0000256" key="7">
    <source>
        <dbReference type="RuleBase" id="RU363032"/>
    </source>
</evidence>
<dbReference type="GO" id="GO:0055085">
    <property type="term" value="P:transmembrane transport"/>
    <property type="evidence" value="ECO:0007669"/>
    <property type="project" value="InterPro"/>
</dbReference>
<dbReference type="InterPro" id="IPR000515">
    <property type="entry name" value="MetI-like"/>
</dbReference>
<keyword evidence="5 7" id="KW-1133">Transmembrane helix</keyword>
<dbReference type="Proteomes" id="UP000278746">
    <property type="component" value="Unassembled WGS sequence"/>
</dbReference>
<dbReference type="InterPro" id="IPR035906">
    <property type="entry name" value="MetI-like_sf"/>
</dbReference>
<proteinExistence type="inferred from homology"/>
<feature type="transmembrane region" description="Helical" evidence="7">
    <location>
        <begin position="98"/>
        <end position="118"/>
    </location>
</feature>
<organism evidence="9 10">
    <name type="scientific">Alteribacter keqinensis</name>
    <dbReference type="NCBI Taxonomy" id="2483800"/>
    <lineage>
        <taxon>Bacteria</taxon>
        <taxon>Bacillati</taxon>
        <taxon>Bacillota</taxon>
        <taxon>Bacilli</taxon>
        <taxon>Bacillales</taxon>
        <taxon>Bacillaceae</taxon>
        <taxon>Alteribacter</taxon>
    </lineage>
</organism>
<keyword evidence="6 7" id="KW-0472">Membrane</keyword>
<feature type="transmembrane region" description="Helical" evidence="7">
    <location>
        <begin position="67"/>
        <end position="86"/>
    </location>
</feature>
<dbReference type="Gene3D" id="1.10.3720.10">
    <property type="entry name" value="MetI-like"/>
    <property type="match status" value="1"/>
</dbReference>
<reference evidence="9 10" key="1">
    <citation type="submission" date="2018-10" db="EMBL/GenBank/DDBJ databases">
        <title>Bacillus Keqinensis sp. nov., a moderately halophilic bacterium isolated from a saline-alkaline lake.</title>
        <authorList>
            <person name="Wang H."/>
        </authorList>
    </citation>
    <scope>NUCLEOTIDE SEQUENCE [LARGE SCALE GENOMIC DNA]</scope>
    <source>
        <strain evidence="9 10">KQ-3</strain>
    </source>
</reference>
<sequence>MTSTARRLLFFTALIVIWEIIFRVNLQTNFWATTLFPSPIGAVEQLYRGFFETGILRVALLESMQRISLGFVLAVIIGGVLGVLLATSKLADETLGSLVIALQPVPSIVWLPIALMMFQGGGGAILFVVVLGGTWAMTLNMRMGIKNVQPILIRAARTMGYKKTELVWKVMLPASIPSALTGARLAWAFGWRALMAAELIGRGGLGRTLMDARDFYNMDLVVAIMFIISAIGLTVEYFIFSKVEKRVLSRWGLNTSNS</sequence>
<dbReference type="AlphaFoldDB" id="A0A3M7TUE6"/>
<dbReference type="EMBL" id="RHIB01000001">
    <property type="protein sequence ID" value="RNA69276.1"/>
    <property type="molecule type" value="Genomic_DNA"/>
</dbReference>
<dbReference type="OrthoDB" id="9796361at2"/>
<keyword evidence="10" id="KW-1185">Reference proteome</keyword>
<evidence type="ECO:0000256" key="5">
    <source>
        <dbReference type="ARBA" id="ARBA00022989"/>
    </source>
</evidence>
<feature type="transmembrane region" description="Helical" evidence="7">
    <location>
        <begin position="124"/>
        <end position="145"/>
    </location>
</feature>
<comment type="similarity">
    <text evidence="7">Belongs to the binding-protein-dependent transport system permease family.</text>
</comment>
<keyword evidence="3" id="KW-1003">Cell membrane</keyword>
<evidence type="ECO:0000313" key="9">
    <source>
        <dbReference type="EMBL" id="RNA69276.1"/>
    </source>
</evidence>
<dbReference type="Pfam" id="PF00528">
    <property type="entry name" value="BPD_transp_1"/>
    <property type="match status" value="1"/>
</dbReference>
<comment type="caution">
    <text evidence="9">The sequence shown here is derived from an EMBL/GenBank/DDBJ whole genome shotgun (WGS) entry which is preliminary data.</text>
</comment>
<dbReference type="GO" id="GO:0005886">
    <property type="term" value="C:plasma membrane"/>
    <property type="evidence" value="ECO:0007669"/>
    <property type="project" value="UniProtKB-SubCell"/>
</dbReference>
<feature type="transmembrane region" description="Helical" evidence="7">
    <location>
        <begin position="166"/>
        <end position="189"/>
    </location>
</feature>
<dbReference type="PANTHER" id="PTHR30151:SF0">
    <property type="entry name" value="ABC TRANSPORTER PERMEASE PROTEIN MJ0413-RELATED"/>
    <property type="match status" value="1"/>
</dbReference>
<dbReference type="SUPFAM" id="SSF161098">
    <property type="entry name" value="MetI-like"/>
    <property type="match status" value="1"/>
</dbReference>
<keyword evidence="4 7" id="KW-0812">Transmembrane</keyword>
<feature type="transmembrane region" description="Helical" evidence="7">
    <location>
        <begin position="220"/>
        <end position="240"/>
    </location>
</feature>
<evidence type="ECO:0000313" key="10">
    <source>
        <dbReference type="Proteomes" id="UP000278746"/>
    </source>
</evidence>